<reference evidence="1" key="2">
    <citation type="submission" date="2019-09" db="EMBL/GenBank/DDBJ databases">
        <authorList>
            <consortium name="NCBI Pathogen Detection Project"/>
        </authorList>
    </citation>
    <scope>NUCLEOTIDE SEQUENCE</scope>
    <source>
        <strain evidence="1">CL18-200174</strain>
    </source>
</reference>
<comment type="caution">
    <text evidence="1">The sequence shown here is derived from an EMBL/GenBank/DDBJ whole genome shotgun (WGS) entry which is preliminary data.</text>
</comment>
<evidence type="ECO:0000313" key="1">
    <source>
        <dbReference type="EMBL" id="HAU2397914.1"/>
    </source>
</evidence>
<accession>A0AAN5Q3Z0</accession>
<protein>
    <submittedName>
        <fullName evidence="1">Uncharacterized protein</fullName>
    </submittedName>
</protein>
<proteinExistence type="predicted"/>
<gene>
    <name evidence="1" type="ORF">JBK99_16505</name>
</gene>
<organism evidence="1 2">
    <name type="scientific">Legionella pneumophila</name>
    <dbReference type="NCBI Taxonomy" id="446"/>
    <lineage>
        <taxon>Bacteria</taxon>
        <taxon>Pseudomonadati</taxon>
        <taxon>Pseudomonadota</taxon>
        <taxon>Gammaproteobacteria</taxon>
        <taxon>Legionellales</taxon>
        <taxon>Legionellaceae</taxon>
        <taxon>Legionella</taxon>
    </lineage>
</organism>
<dbReference type="AlphaFoldDB" id="A0AAN5Q3Z0"/>
<reference evidence="1" key="1">
    <citation type="journal article" date="2018" name="Genome Biol.">
        <title>SKESA: strategic k-mer extension for scrupulous assemblies.</title>
        <authorList>
            <person name="Souvorov A."/>
            <person name="Agarwala R."/>
            <person name="Lipman D.J."/>
        </authorList>
    </citation>
    <scope>NUCLEOTIDE SEQUENCE</scope>
    <source>
        <strain evidence="1">CL18-200174</strain>
    </source>
</reference>
<dbReference type="Proteomes" id="UP000863577">
    <property type="component" value="Unassembled WGS sequence"/>
</dbReference>
<sequence length="215" mass="24126">MGTTKINTRLLSRKPIEIQYAKVDADNLRYFSGEVPEIPGKYDFKPTDEANIKTPEEWLKKIGFDDKINALQKKIERLQNEDPYAAKELNGIIKKLIANKKEFVEGRNNAQQFVHACTDAIQPKNTENLAKHRGLFASVKSFVESIIQLLNPKFKINSDSIGKIKGVEKSLGEIKPEQVVHETDIAKRTLKSDYEVNSENKVAKAGESGSSIKPG</sequence>
<evidence type="ECO:0000313" key="2">
    <source>
        <dbReference type="Proteomes" id="UP000863577"/>
    </source>
</evidence>
<name>A0AAN5Q3Z0_LEGPN</name>
<dbReference type="EMBL" id="DACWOD010000021">
    <property type="protein sequence ID" value="HAU2397914.1"/>
    <property type="molecule type" value="Genomic_DNA"/>
</dbReference>